<dbReference type="Pfam" id="PF03358">
    <property type="entry name" value="FMN_red"/>
    <property type="match status" value="1"/>
</dbReference>
<keyword evidence="1" id="KW-0285">Flavoprotein</keyword>
<dbReference type="AlphaFoldDB" id="X1KCW5"/>
<keyword evidence="2" id="KW-0288">FMN</keyword>
<name>X1KCW5_9ZZZZ</name>
<evidence type="ECO:0000256" key="1">
    <source>
        <dbReference type="ARBA" id="ARBA00022630"/>
    </source>
</evidence>
<accession>X1KCW5</accession>
<proteinExistence type="predicted"/>
<dbReference type="GO" id="GO:0016491">
    <property type="term" value="F:oxidoreductase activity"/>
    <property type="evidence" value="ECO:0007669"/>
    <property type="project" value="InterPro"/>
</dbReference>
<organism evidence="4">
    <name type="scientific">marine sediment metagenome</name>
    <dbReference type="NCBI Taxonomy" id="412755"/>
    <lineage>
        <taxon>unclassified sequences</taxon>
        <taxon>metagenomes</taxon>
        <taxon>ecological metagenomes</taxon>
    </lineage>
</organism>
<dbReference type="EMBL" id="BARV01005897">
    <property type="protein sequence ID" value="GAI04892.1"/>
    <property type="molecule type" value="Genomic_DNA"/>
</dbReference>
<sequence length="92" mass="10047">MKLLAIVGSPRLKGNTNYLVEQALGEAAKLGAQTEKLVLSQYEVNPCLGHADCASFDSCQQKDDAGWILDRFCEADGVILATPVYFYNVPPR</sequence>
<dbReference type="InterPro" id="IPR029039">
    <property type="entry name" value="Flavoprotein-like_sf"/>
</dbReference>
<reference evidence="4" key="1">
    <citation type="journal article" date="2014" name="Front. Microbiol.">
        <title>High frequency of phylogenetically diverse reductive dehalogenase-homologous genes in deep subseafloor sedimentary metagenomes.</title>
        <authorList>
            <person name="Kawai M."/>
            <person name="Futagami T."/>
            <person name="Toyoda A."/>
            <person name="Takaki Y."/>
            <person name="Nishi S."/>
            <person name="Hori S."/>
            <person name="Arai W."/>
            <person name="Tsubouchi T."/>
            <person name="Morono Y."/>
            <person name="Uchiyama I."/>
            <person name="Ito T."/>
            <person name="Fujiyama A."/>
            <person name="Inagaki F."/>
            <person name="Takami H."/>
        </authorList>
    </citation>
    <scope>NUCLEOTIDE SEQUENCE</scope>
    <source>
        <strain evidence="4">Expedition CK06-06</strain>
    </source>
</reference>
<gene>
    <name evidence="4" type="ORF">S06H3_11999</name>
</gene>
<dbReference type="PANTHER" id="PTHR43278">
    <property type="entry name" value="NAD(P)H-DEPENDENT FMN-CONTAINING OXIDOREDUCTASE YWQN-RELATED"/>
    <property type="match status" value="1"/>
</dbReference>
<dbReference type="Gene3D" id="3.40.50.360">
    <property type="match status" value="1"/>
</dbReference>
<dbReference type="SUPFAM" id="SSF52218">
    <property type="entry name" value="Flavoproteins"/>
    <property type="match status" value="1"/>
</dbReference>
<evidence type="ECO:0000313" key="4">
    <source>
        <dbReference type="EMBL" id="GAI04892.1"/>
    </source>
</evidence>
<dbReference type="PANTHER" id="PTHR43278:SF4">
    <property type="entry name" value="NAD(P)H-DEPENDENT FMN-CONTAINING OXIDOREDUCTASE YWQN-RELATED"/>
    <property type="match status" value="1"/>
</dbReference>
<feature type="domain" description="NADPH-dependent FMN reductase-like" evidence="3">
    <location>
        <begin position="1"/>
        <end position="91"/>
    </location>
</feature>
<evidence type="ECO:0000256" key="2">
    <source>
        <dbReference type="ARBA" id="ARBA00022643"/>
    </source>
</evidence>
<dbReference type="InterPro" id="IPR005025">
    <property type="entry name" value="FMN_Rdtase-like_dom"/>
</dbReference>
<comment type="caution">
    <text evidence="4">The sequence shown here is derived from an EMBL/GenBank/DDBJ whole genome shotgun (WGS) entry which is preliminary data.</text>
</comment>
<evidence type="ECO:0000259" key="3">
    <source>
        <dbReference type="Pfam" id="PF03358"/>
    </source>
</evidence>
<dbReference type="InterPro" id="IPR051796">
    <property type="entry name" value="ISF_SsuE-like"/>
</dbReference>
<protein>
    <recommendedName>
        <fullName evidence="3">NADPH-dependent FMN reductase-like domain-containing protein</fullName>
    </recommendedName>
</protein>